<proteinExistence type="predicted"/>
<evidence type="ECO:0000313" key="2">
    <source>
        <dbReference type="EMBL" id="QLQ78883.1"/>
    </source>
</evidence>
<organism evidence="2 3">
    <name type="scientific">Torulaspora globosa</name>
    <dbReference type="NCBI Taxonomy" id="48254"/>
    <lineage>
        <taxon>Eukaryota</taxon>
        <taxon>Fungi</taxon>
        <taxon>Dikarya</taxon>
        <taxon>Ascomycota</taxon>
        <taxon>Saccharomycotina</taxon>
        <taxon>Saccharomycetes</taxon>
        <taxon>Saccharomycetales</taxon>
        <taxon>Saccharomycetaceae</taxon>
        <taxon>Torulaspora</taxon>
    </lineage>
</organism>
<dbReference type="Proteomes" id="UP000510647">
    <property type="component" value="Chromosome 2"/>
</dbReference>
<dbReference type="InterPro" id="IPR035426">
    <property type="entry name" value="Gemin2/Brr1"/>
</dbReference>
<dbReference type="PRINTS" id="PR02039">
    <property type="entry name" value="SPLICEFRBRR1"/>
</dbReference>
<evidence type="ECO:0000256" key="1">
    <source>
        <dbReference type="SAM" id="MobiDB-lite"/>
    </source>
</evidence>
<accession>A0A7H9HNL2</accession>
<evidence type="ECO:0000313" key="3">
    <source>
        <dbReference type="Proteomes" id="UP000510647"/>
    </source>
</evidence>
<dbReference type="Gene3D" id="1.20.58.1070">
    <property type="match status" value="1"/>
</dbReference>
<dbReference type="EMBL" id="CP059268">
    <property type="protein sequence ID" value="QLQ78883.1"/>
    <property type="molecule type" value="Genomic_DNA"/>
</dbReference>
<dbReference type="InterPro" id="IPR023251">
    <property type="entry name" value="Brr1"/>
</dbReference>
<dbReference type="GO" id="GO:0030532">
    <property type="term" value="C:small nuclear ribonucleoprotein complex"/>
    <property type="evidence" value="ECO:0007669"/>
    <property type="project" value="InterPro"/>
</dbReference>
<protein>
    <recommendedName>
        <fullName evidence="4">Pre-mRNA-splicing factor BRR1</fullName>
    </recommendedName>
</protein>
<dbReference type="Pfam" id="PF04938">
    <property type="entry name" value="SIP1"/>
    <property type="match status" value="1"/>
</dbReference>
<feature type="compositionally biased region" description="Polar residues" evidence="1">
    <location>
        <begin position="9"/>
        <end position="19"/>
    </location>
</feature>
<name>A0A7H9HNL2_9SACH</name>
<dbReference type="GO" id="GO:0000387">
    <property type="term" value="P:spliceosomal snRNP assembly"/>
    <property type="evidence" value="ECO:0007669"/>
    <property type="project" value="InterPro"/>
</dbReference>
<dbReference type="AlphaFoldDB" id="A0A7H9HNL2"/>
<gene>
    <name evidence="2" type="ORF">HG537_0B02310</name>
</gene>
<sequence length="344" mass="40177">MNRKDDQSVDSTFGQTPAFSLTDPEVDPAVIKYLSDVRQEALRTNVIKRSELKRHTADIYDEDDEVIVKKSRSQKELPVCLKYVDSQVHIGVQWFENVKRVVLNNRTVCQDHTEESLNLLLHFLREYLGKLSQDEQTSHLLNILEDLPPKAQDRDDEYELDEEWAESVVKKLHTRHINNITDIKTIIETNSSKPMGFKQWYHYLQRTEPTQSAFNTTIDQRNIWVLVQYMAQEWIKNISKGKKPAQTSRFSNWLLYILFNIPDKLTAEYTSNLRNLGKKCRKAIREIQEIKVPSIKSIYPHELTELRIPSPPEGLDIIQLTLSVIAVIYGQRDLIDWTIKDDQA</sequence>
<feature type="region of interest" description="Disordered" evidence="1">
    <location>
        <begin position="1"/>
        <end position="20"/>
    </location>
</feature>
<keyword evidence="3" id="KW-1185">Reference proteome</keyword>
<evidence type="ECO:0008006" key="4">
    <source>
        <dbReference type="Google" id="ProtNLM"/>
    </source>
</evidence>
<reference evidence="2 3" key="1">
    <citation type="submission" date="2020-06" db="EMBL/GenBank/DDBJ databases">
        <title>The yeast mating-type switching endonuclease HO is a domesticated member of an unorthodox homing genetic element family.</title>
        <authorList>
            <person name="Coughlan A.Y."/>
            <person name="Lombardi L."/>
            <person name="Braun-Galleani S."/>
            <person name="Martos A.R."/>
            <person name="Galeote V."/>
            <person name="Bigey F."/>
            <person name="Dequin S."/>
            <person name="Byrne K.P."/>
            <person name="Wolfe K.H."/>
        </authorList>
    </citation>
    <scope>NUCLEOTIDE SEQUENCE [LARGE SCALE GENOMIC DNA]</scope>
    <source>
        <strain evidence="2 3">CBS2947</strain>
    </source>
</reference>
<dbReference type="OrthoDB" id="428895at2759"/>